<keyword evidence="3 6" id="KW-0378">Hydrolase</keyword>
<accession>A0A5J6MY23</accession>
<evidence type="ECO:0000256" key="5">
    <source>
        <dbReference type="ARBA" id="ARBA00023049"/>
    </source>
</evidence>
<dbReference type="GO" id="GO:0004222">
    <property type="term" value="F:metalloendopeptidase activity"/>
    <property type="evidence" value="ECO:0007669"/>
    <property type="project" value="InterPro"/>
</dbReference>
<dbReference type="AlphaFoldDB" id="A0A5J6MY23"/>
<comment type="cofactor">
    <cofactor evidence="6">
        <name>Zn(2+)</name>
        <dbReference type="ChEBI" id="CHEBI:29105"/>
    </cofactor>
    <text evidence="6">Binds 1 zinc ion per subunit.</text>
</comment>
<organism evidence="8 9">
    <name type="scientific">Hypericibacter adhaerens</name>
    <dbReference type="NCBI Taxonomy" id="2602016"/>
    <lineage>
        <taxon>Bacteria</taxon>
        <taxon>Pseudomonadati</taxon>
        <taxon>Pseudomonadota</taxon>
        <taxon>Alphaproteobacteria</taxon>
        <taxon>Rhodospirillales</taxon>
        <taxon>Dongiaceae</taxon>
        <taxon>Hypericibacter</taxon>
    </lineage>
</organism>
<dbReference type="GO" id="GO:0046872">
    <property type="term" value="F:metal ion binding"/>
    <property type="evidence" value="ECO:0007669"/>
    <property type="project" value="UniProtKB-KW"/>
</dbReference>
<evidence type="ECO:0000313" key="8">
    <source>
        <dbReference type="EMBL" id="QEX21615.1"/>
    </source>
</evidence>
<dbReference type="Gene3D" id="3.30.2010.10">
    <property type="entry name" value="Metalloproteases ('zincins'), catalytic domain"/>
    <property type="match status" value="1"/>
</dbReference>
<dbReference type="PANTHER" id="PTHR22726">
    <property type="entry name" value="METALLOENDOPEPTIDASE OMA1"/>
    <property type="match status" value="1"/>
</dbReference>
<keyword evidence="1 6" id="KW-0645">Protease</keyword>
<keyword evidence="2" id="KW-0479">Metal-binding</keyword>
<dbReference type="RefSeq" id="WP_151116269.1">
    <property type="nucleotide sequence ID" value="NZ_CP042582.1"/>
</dbReference>
<dbReference type="OrthoDB" id="9810445at2"/>
<evidence type="ECO:0000256" key="6">
    <source>
        <dbReference type="RuleBase" id="RU003983"/>
    </source>
</evidence>
<evidence type="ECO:0000256" key="3">
    <source>
        <dbReference type="ARBA" id="ARBA00022801"/>
    </source>
</evidence>
<gene>
    <name evidence="8" type="ORF">FRZ61_15440</name>
</gene>
<reference evidence="8 9" key="1">
    <citation type="submission" date="2019-08" db="EMBL/GenBank/DDBJ databases">
        <title>Hyperibacter terrae gen. nov., sp. nov. and Hyperibacter viscosus sp. nov., two new members in the family Rhodospirillaceae isolated from the rhizosphere of Hypericum perforatum.</title>
        <authorList>
            <person name="Noviana Z."/>
        </authorList>
    </citation>
    <scope>NUCLEOTIDE SEQUENCE [LARGE SCALE GENOMIC DNA]</scope>
    <source>
        <strain evidence="8 9">R5959</strain>
    </source>
</reference>
<dbReference type="EMBL" id="CP042582">
    <property type="protein sequence ID" value="QEX21615.1"/>
    <property type="molecule type" value="Genomic_DNA"/>
</dbReference>
<dbReference type="Pfam" id="PF01435">
    <property type="entry name" value="Peptidase_M48"/>
    <property type="match status" value="1"/>
</dbReference>
<evidence type="ECO:0000256" key="1">
    <source>
        <dbReference type="ARBA" id="ARBA00022670"/>
    </source>
</evidence>
<keyword evidence="5 6" id="KW-0482">Metalloprotease</keyword>
<evidence type="ECO:0000256" key="2">
    <source>
        <dbReference type="ARBA" id="ARBA00022723"/>
    </source>
</evidence>
<dbReference type="KEGG" id="hadh:FRZ61_15440"/>
<dbReference type="InterPro" id="IPR001915">
    <property type="entry name" value="Peptidase_M48"/>
</dbReference>
<feature type="domain" description="Peptidase M48" evidence="7">
    <location>
        <begin position="93"/>
        <end position="282"/>
    </location>
</feature>
<evidence type="ECO:0000259" key="7">
    <source>
        <dbReference type="Pfam" id="PF01435"/>
    </source>
</evidence>
<dbReference type="Proteomes" id="UP000325797">
    <property type="component" value="Chromosome"/>
</dbReference>
<sequence>MCMAGFFRQKQLHGSTCLSRRGALIGLGAFGLSIFHARNVLAQSSDLLQELTGAAANLVGAALTLPDEATLGNALYGRVIAMSGGTYHNTAIQQSIQRVAAPLIAASTRPEFQWEIVVLDDNAVNAWSLPGGKLAVNKGLLRYVANEDELAAVISHEIGHVDRSHALEEMKTERFTSSLSNSARGALASHTSGGAAIASTAVADALQEPMMKMATSGYSRSAEREADAYIFNVFAKSGNDPRKAPDFFRTLTQLAPHDTKGTTSLFSTYPDTMERIALLEEAAKSQPTHAPRNPSVAFNQIKSTFPTRMYYRRLG</sequence>
<dbReference type="GO" id="GO:0051603">
    <property type="term" value="P:proteolysis involved in protein catabolic process"/>
    <property type="evidence" value="ECO:0007669"/>
    <property type="project" value="TreeGrafter"/>
</dbReference>
<keyword evidence="4 6" id="KW-0862">Zinc</keyword>
<dbReference type="InterPro" id="IPR051156">
    <property type="entry name" value="Mito/Outer_Membr_Metalloprot"/>
</dbReference>
<dbReference type="GO" id="GO:0016020">
    <property type="term" value="C:membrane"/>
    <property type="evidence" value="ECO:0007669"/>
    <property type="project" value="TreeGrafter"/>
</dbReference>
<protein>
    <recommendedName>
        <fullName evidence="7">Peptidase M48 domain-containing protein</fullName>
    </recommendedName>
</protein>
<evidence type="ECO:0000256" key="4">
    <source>
        <dbReference type="ARBA" id="ARBA00022833"/>
    </source>
</evidence>
<dbReference type="PANTHER" id="PTHR22726:SF1">
    <property type="entry name" value="METALLOENDOPEPTIDASE OMA1, MITOCHONDRIAL"/>
    <property type="match status" value="1"/>
</dbReference>
<name>A0A5J6MY23_9PROT</name>
<comment type="similarity">
    <text evidence="6">Belongs to the peptidase M48 family.</text>
</comment>
<keyword evidence="9" id="KW-1185">Reference proteome</keyword>
<proteinExistence type="inferred from homology"/>
<evidence type="ECO:0000313" key="9">
    <source>
        <dbReference type="Proteomes" id="UP000325797"/>
    </source>
</evidence>